<dbReference type="EMBL" id="MGJI01000007">
    <property type="protein sequence ID" value="OGN05594.1"/>
    <property type="molecule type" value="Genomic_DNA"/>
</dbReference>
<reference evidence="1 2" key="1">
    <citation type="journal article" date="2016" name="Nat. Commun.">
        <title>Thousands of microbial genomes shed light on interconnected biogeochemical processes in an aquifer system.</title>
        <authorList>
            <person name="Anantharaman K."/>
            <person name="Brown C.T."/>
            <person name="Hug L.A."/>
            <person name="Sharon I."/>
            <person name="Castelle C.J."/>
            <person name="Probst A.J."/>
            <person name="Thomas B.C."/>
            <person name="Singh A."/>
            <person name="Wilkins M.J."/>
            <person name="Karaoz U."/>
            <person name="Brodie E.L."/>
            <person name="Williams K.H."/>
            <person name="Hubbard S.S."/>
            <person name="Banfield J.F."/>
        </authorList>
    </citation>
    <scope>NUCLEOTIDE SEQUENCE [LARGE SCALE GENOMIC DNA]</scope>
</reference>
<proteinExistence type="predicted"/>
<dbReference type="Proteomes" id="UP000177507">
    <property type="component" value="Unassembled WGS sequence"/>
</dbReference>
<name>A0A1F8EXJ3_9BACT</name>
<dbReference type="AlphaFoldDB" id="A0A1F8EXJ3"/>
<dbReference type="STRING" id="1802668.A2831_03575"/>
<organism evidence="1 2">
    <name type="scientific">Candidatus Yanofskybacteria bacterium RIFCSPHIGHO2_01_FULL_44_17</name>
    <dbReference type="NCBI Taxonomy" id="1802668"/>
    <lineage>
        <taxon>Bacteria</taxon>
        <taxon>Candidatus Yanofskyibacteriota</taxon>
    </lineage>
</organism>
<gene>
    <name evidence="1" type="ORF">A2831_03575</name>
</gene>
<evidence type="ECO:0000313" key="1">
    <source>
        <dbReference type="EMBL" id="OGN05594.1"/>
    </source>
</evidence>
<sequence>MFLAFRVCARLIFSKKGKGIFLWGSVLQVFGQCGGASMRTRQNGKTIFWGKGISVLPRLISRPQKGVWGMNAGGFRFRIFRRWA</sequence>
<evidence type="ECO:0000313" key="2">
    <source>
        <dbReference type="Proteomes" id="UP000177507"/>
    </source>
</evidence>
<protein>
    <submittedName>
        <fullName evidence="1">Uncharacterized protein</fullName>
    </submittedName>
</protein>
<accession>A0A1F8EXJ3</accession>
<comment type="caution">
    <text evidence="1">The sequence shown here is derived from an EMBL/GenBank/DDBJ whole genome shotgun (WGS) entry which is preliminary data.</text>
</comment>